<evidence type="ECO:0000313" key="2">
    <source>
        <dbReference type="Proteomes" id="UP000594638"/>
    </source>
</evidence>
<keyword evidence="2" id="KW-1185">Reference proteome</keyword>
<dbReference type="Proteomes" id="UP000594638">
    <property type="component" value="Unassembled WGS sequence"/>
</dbReference>
<gene>
    <name evidence="1" type="ORF">OLEA9_A066499</name>
</gene>
<reference evidence="1 2" key="1">
    <citation type="submission" date="2019-12" db="EMBL/GenBank/DDBJ databases">
        <authorList>
            <person name="Alioto T."/>
            <person name="Alioto T."/>
            <person name="Gomez Garrido J."/>
        </authorList>
    </citation>
    <scope>NUCLEOTIDE SEQUENCE [LARGE SCALE GENOMIC DNA]</scope>
</reference>
<evidence type="ECO:0000313" key="1">
    <source>
        <dbReference type="EMBL" id="CAA2954580.1"/>
    </source>
</evidence>
<proteinExistence type="predicted"/>
<dbReference type="OrthoDB" id="78669at2759"/>
<dbReference type="EMBL" id="CACTIH010000118">
    <property type="protein sequence ID" value="CAA2954580.1"/>
    <property type="molecule type" value="Genomic_DNA"/>
</dbReference>
<protein>
    <submittedName>
        <fullName evidence="1">Uncharacterized protein</fullName>
    </submittedName>
</protein>
<sequence length="101" mass="11773">MLVLPLFKVYWWRLAPDGTTRHSYFSLEQMLETGQSQARFGSWCHVTSLAHIRYSHTNDLKVRCNIEQVKKGMDHQPILQYAHGLYHDLGLKDLTVETDEA</sequence>
<dbReference type="AlphaFoldDB" id="A0A8S0PLI8"/>
<organism evidence="1 2">
    <name type="scientific">Olea europaea subsp. europaea</name>
    <dbReference type="NCBI Taxonomy" id="158383"/>
    <lineage>
        <taxon>Eukaryota</taxon>
        <taxon>Viridiplantae</taxon>
        <taxon>Streptophyta</taxon>
        <taxon>Embryophyta</taxon>
        <taxon>Tracheophyta</taxon>
        <taxon>Spermatophyta</taxon>
        <taxon>Magnoliopsida</taxon>
        <taxon>eudicotyledons</taxon>
        <taxon>Gunneridae</taxon>
        <taxon>Pentapetalae</taxon>
        <taxon>asterids</taxon>
        <taxon>lamiids</taxon>
        <taxon>Lamiales</taxon>
        <taxon>Oleaceae</taxon>
        <taxon>Oleeae</taxon>
        <taxon>Olea</taxon>
    </lineage>
</organism>
<accession>A0A8S0PLI8</accession>
<comment type="caution">
    <text evidence="1">The sequence shown here is derived from an EMBL/GenBank/DDBJ whole genome shotgun (WGS) entry which is preliminary data.</text>
</comment>
<name>A0A8S0PLI8_OLEEU</name>
<dbReference type="Gramene" id="OE9A066499T1">
    <property type="protein sequence ID" value="OE9A066499C1"/>
    <property type="gene ID" value="OE9A066499"/>
</dbReference>